<dbReference type="InterPro" id="IPR003141">
    <property type="entry name" value="Pol/His_phosphatase_N"/>
</dbReference>
<dbReference type="PANTHER" id="PTHR42924:SF3">
    <property type="entry name" value="POLYMERASE_HISTIDINOL PHOSPHATASE N-TERMINAL DOMAIN-CONTAINING PROTEIN"/>
    <property type="match status" value="1"/>
</dbReference>
<dbReference type="SMART" id="SM00481">
    <property type="entry name" value="POLIIIAc"/>
    <property type="match status" value="1"/>
</dbReference>
<evidence type="ECO:0000259" key="1">
    <source>
        <dbReference type="SMART" id="SM00481"/>
    </source>
</evidence>
<comment type="caution">
    <text evidence="2">The sequence shown here is derived from an EMBL/GenBank/DDBJ whole genome shotgun (WGS) entry which is preliminary data.</text>
</comment>
<feature type="domain" description="Polymerase/histidinol phosphatase N-terminal" evidence="1">
    <location>
        <begin position="3"/>
        <end position="68"/>
    </location>
</feature>
<dbReference type="Gene3D" id="1.10.150.650">
    <property type="match status" value="1"/>
</dbReference>
<dbReference type="CDD" id="cd07438">
    <property type="entry name" value="PHP_HisPPase_AMP"/>
    <property type="match status" value="1"/>
</dbReference>
<reference evidence="2 3" key="1">
    <citation type="submission" date="2019-04" db="EMBL/GenBank/DDBJ databases">
        <authorList>
            <person name="Hwang J.C."/>
        </authorList>
    </citation>
    <scope>NUCLEOTIDE SEQUENCE [LARGE SCALE GENOMIC DNA]</scope>
    <source>
        <strain evidence="2 3">IMCC35001</strain>
    </source>
</reference>
<evidence type="ECO:0000313" key="3">
    <source>
        <dbReference type="Proteomes" id="UP000305674"/>
    </source>
</evidence>
<dbReference type="Gene3D" id="3.20.20.140">
    <property type="entry name" value="Metal-dependent hydrolases"/>
    <property type="match status" value="1"/>
</dbReference>
<keyword evidence="3" id="KW-1185">Reference proteome</keyword>
<dbReference type="Pfam" id="PF02811">
    <property type="entry name" value="PHP"/>
    <property type="match status" value="1"/>
</dbReference>
<sequence>MKFDFHSHTTASDGTLTPSELVGRALNQQVDVLAITDHDTTAGLAEAREAAKGRGLTLINGVEISTKWHSFDIHIVGLGFDANNTELQALLDQQRRRRDLRAREMGNRLARKGIPGVWEEAVRKANGATVGRGHFSRVLLERGLVTTQQQAFDKYLGRGKPGYVPNDWCDIATAVSTIQGAGGLAVLAHPGRYQLSNKWLRRLLTLFSEVGGDAMEVVLCQQPQNERSFLGQLCREHRLLASVGSDFHQPGRWVELGRHLQLPDLPGVWQKLCQGQ</sequence>
<evidence type="ECO:0000313" key="2">
    <source>
        <dbReference type="EMBL" id="TKB49981.1"/>
    </source>
</evidence>
<dbReference type="AlphaFoldDB" id="A0A4U1BFR7"/>
<dbReference type="PANTHER" id="PTHR42924">
    <property type="entry name" value="EXONUCLEASE"/>
    <property type="match status" value="1"/>
</dbReference>
<accession>A0A4U1BFR7</accession>
<protein>
    <submittedName>
        <fullName evidence="2">PHP domain-containing protein</fullName>
    </submittedName>
</protein>
<gene>
    <name evidence="2" type="ORF">FCL40_07475</name>
</gene>
<name>A0A4U1BFR7_9GAMM</name>
<dbReference type="InterPro" id="IPR016195">
    <property type="entry name" value="Pol/histidinol_Pase-like"/>
</dbReference>
<dbReference type="SUPFAM" id="SSF89550">
    <property type="entry name" value="PHP domain-like"/>
    <property type="match status" value="1"/>
</dbReference>
<dbReference type="NCBIfam" id="NF047791">
    <property type="entry name" value="RNaseRnm"/>
    <property type="match status" value="1"/>
</dbReference>
<dbReference type="GO" id="GO:0004534">
    <property type="term" value="F:5'-3' RNA exonuclease activity"/>
    <property type="evidence" value="ECO:0007669"/>
    <property type="project" value="TreeGrafter"/>
</dbReference>
<dbReference type="RefSeq" id="WP_136852529.1">
    <property type="nucleotide sequence ID" value="NZ_SWCI01000003.1"/>
</dbReference>
<dbReference type="EMBL" id="SWCI01000003">
    <property type="protein sequence ID" value="TKB49981.1"/>
    <property type="molecule type" value="Genomic_DNA"/>
</dbReference>
<organism evidence="2 3">
    <name type="scientific">Ferrimonas sediminicola</name>
    <dbReference type="NCBI Taxonomy" id="2569538"/>
    <lineage>
        <taxon>Bacteria</taxon>
        <taxon>Pseudomonadati</taxon>
        <taxon>Pseudomonadota</taxon>
        <taxon>Gammaproteobacteria</taxon>
        <taxon>Alteromonadales</taxon>
        <taxon>Ferrimonadaceae</taxon>
        <taxon>Ferrimonas</taxon>
    </lineage>
</organism>
<dbReference type="InterPro" id="IPR052018">
    <property type="entry name" value="PHP_domain"/>
</dbReference>
<dbReference type="InterPro" id="IPR004013">
    <property type="entry name" value="PHP_dom"/>
</dbReference>
<dbReference type="Proteomes" id="UP000305674">
    <property type="component" value="Unassembled WGS sequence"/>
</dbReference>
<dbReference type="GO" id="GO:0035312">
    <property type="term" value="F:5'-3' DNA exonuclease activity"/>
    <property type="evidence" value="ECO:0007669"/>
    <property type="project" value="TreeGrafter"/>
</dbReference>
<proteinExistence type="predicted"/>
<dbReference type="OrthoDB" id="9804333at2"/>